<evidence type="ECO:0000313" key="4">
    <source>
        <dbReference type="Proteomes" id="UP000601435"/>
    </source>
</evidence>
<evidence type="ECO:0000313" key="3">
    <source>
        <dbReference type="EMBL" id="CAE7211415.1"/>
    </source>
</evidence>
<feature type="compositionally biased region" description="Low complexity" evidence="1">
    <location>
        <begin position="178"/>
        <end position="192"/>
    </location>
</feature>
<dbReference type="Pfam" id="PF07727">
    <property type="entry name" value="RVT_2"/>
    <property type="match status" value="1"/>
</dbReference>
<dbReference type="InterPro" id="IPR012337">
    <property type="entry name" value="RNaseH-like_sf"/>
</dbReference>
<gene>
    <name evidence="3" type="primary">bchH</name>
    <name evidence="3" type="ORF">SNEC2469_LOCUS2165</name>
</gene>
<dbReference type="GO" id="GO:0003676">
    <property type="term" value="F:nucleic acid binding"/>
    <property type="evidence" value="ECO:0007669"/>
    <property type="project" value="InterPro"/>
</dbReference>
<feature type="region of interest" description="Disordered" evidence="1">
    <location>
        <begin position="845"/>
        <end position="873"/>
    </location>
</feature>
<name>A0A812JN43_9DINO</name>
<keyword evidence="4" id="KW-1185">Reference proteome</keyword>
<dbReference type="PROSITE" id="PS50994">
    <property type="entry name" value="INTEGRASE"/>
    <property type="match status" value="1"/>
</dbReference>
<protein>
    <submittedName>
        <fullName evidence="3">BchH protein</fullName>
    </submittedName>
</protein>
<dbReference type="EMBL" id="CAJNJA010006520">
    <property type="protein sequence ID" value="CAE7211415.1"/>
    <property type="molecule type" value="Genomic_DNA"/>
</dbReference>
<dbReference type="InterPro" id="IPR036397">
    <property type="entry name" value="RNaseH_sf"/>
</dbReference>
<dbReference type="SUPFAM" id="SSF53098">
    <property type="entry name" value="Ribonuclease H-like"/>
    <property type="match status" value="1"/>
</dbReference>
<feature type="compositionally biased region" description="Gly residues" evidence="1">
    <location>
        <begin position="361"/>
        <end position="372"/>
    </location>
</feature>
<sequence>DSEVPSWDGNPSTFERFATECRWYQFSLKASEKQLAAPRVWHRLMGSAKSVVRNLDPAAYCTNSGLEKLPDVLRRSPLQRLPVPDTFQRLERWSGLHKRQGESIPQLLVREEELFVELQQSLQRARNVNSGGVSKVLFSEEPPPQDSEEETPADDGAEATEPDSKEKEAKDTAERPTSKPSSDTSPTSSTRTKTTKTHVSATGGFFEDELHGYRLLKACGLQSSERQQILTLTGNTTTFQAIRQALRAMFDEGESDYYDPWDEWSWETGAGDDEVYWYGDESSEWPEQNSYEASSDPPMDEAEKALLEDEAEAFAIAEEAQKTLQQARDAVAKARQARGYYPLGGKHSPSSSSGSRSFGSGAKGQKGAGKGGPCTACGRFGHRYWECRERSSGKKGFGKKGSFSKGKSKKGSGKGKTYAQDHLVDAGYAFSYLLTKDPEPEPFESLPELLPQDIMVLSVGNDTVNGKLRASQVIVDTGATESACGIRTMERFLEASGCRYDVALTDRPTFRFGDGRTLQALSRVDAYTPALGLVSVYVLDDPNSQDTPLLLGGRTLRQVKATVNYGDETLMFLRRNGQLAFLPLVSTLGGHMVVDLAVRSTSLGFSDECRRGTGKHIPGTDEDDAAPGIGMALMSAIMFAMFRLHMLILFFMKREVVVRWPCMGQHKDGVLRTAGPSREVVATAIGQIRMEYTASQVTEKMIVDKCMEITGRMRQEGPPDDKRDDDHYHQSLNGGDMDGAYVYGEEDRGPVEPGGVVESNTEASKSAGKGCPSGLNGETEKAPVDLEDQELHENLQEILALEKRLELQKAALLEEMNLRGLMEHDEDGLSQIEEFDDQGVKIIAEGQSSERADRGNRDEGKDDGVPSSAKEAASVTAAVGSPIDFLQVGGPSTLCEAVREMGYETKRVQPDSLQKMSQLPESLDAKVLWVSLPLRALLQDTFPRTQISPKQQVNHDRAARRDRALLRDSVGCVARHLQNKRDFVLELPAKLRSCWDEVEYLKDLAIESNMVVYDFLVQGCAYGLKCGDLPLHRTWRIMTTCEGVKAGIRRACPGHKQHVEDHGGCPGCSDPSWYPRPLEKRMASSVAWSLQSKYGIRPLSEDVEEMMLGQEWFQRHGRPPDSDNHAYALTRNKLPEEPPTGRKLEEVRQMMMRLHRSSGHTSFSNLAKLLQRRVIEAPSFASTPPELYEIVGTDVFEYTFKNEAGVLKKLKACLWVDRASRLCTVSVVKIYEDAWEPTTADIIRMFTRDWMMHNPAPRWLMADSALYYVSEEMREFCGKSGMGLLIAPPECHWLMSHEEQLVGRLKATVDRMMKEDLDLAVATMFHYACHAHNSTIQAHSGYSPFQWVRGAVPADQVPDGLNPRKAFSEVLKFREKAAVAYRRAQAADQMSKLNNTTSRPPQTFDVGSLVMMWREKRSGGRGGWQGPVRVLLREGSTYWLASGAAIIRAKANQLRKCSRPEEAVAITSGAAVYRMPVTVENLLRGFRGKQYDDISGAQPPREALEDPSQAEVRVQPRPRRAGEDYWEIQGEWLVRVHLTPRLTMLVPGKTKNIPVAEDQLTGERRTIVKSGDNEQTIEDNFRTHENPARCMLDRWTGETRFSCTLPGGHRLPHVDAGGNKFIYDKRTSTSVPVEESGEETSVQSESSGSEMIPDDEQPPPAGGRKRKSPEGTEDMGYMFEVPIQACDFKRLVERPRHAEVWLSKKMMDKGREVSWSSLSLDQKKEFDTAMAKEISNVLRNCAVRALSAAEKGQVDIRRSSDENEASSPTLSKLGKILILSIVANNLWMLESADVSSAFLQSLQDMEKEDLFVYAPAELAAAFGEDGSQDSTILKLTLCSAPKSWYDTVTMTLKRSGWTQLEFDRCFFILLNKEKKLVGVAGFHVDDFLLGGESKDPVFQKAKHELLSAFEWGKWDQKNFEFAGANLTQKDDGTIFLDQKAYTEKWVEEIPIDHSRASQIKSRATPSEISSMRGALGTIAWRAHQVSPQFLAEAGLLLSEIPTATVDTLMRINKLVREMKRNADQTLIFHPFQLPWQDLVAVTWADAAQNNRANKGSTIGVLTCLAPRSILDGEAVFMNIISWKSSKAPREVLGSNGSEVQAITIGEDLNYLVRCAWLEAHGHPPIRGKQAQMVRDMTSGALVMDSKGIFDAMTKNSSSLHGLRSSRAGYELTISVKQAVSAQTHLRWVAVTEQLADGLTKGKARGILLRLLGDRQRWRLVYDPEFTAGKKLSKREQERRIREVEQHFIHCVKVLAEQGNFPWTETTELLDPEECTFERLRTMTGANTRECE</sequence>
<feature type="compositionally biased region" description="Basic and acidic residues" evidence="1">
    <location>
        <begin position="162"/>
        <end position="177"/>
    </location>
</feature>
<feature type="compositionally biased region" description="Polar residues" evidence="1">
    <location>
        <begin position="1639"/>
        <end position="1649"/>
    </location>
</feature>
<dbReference type="InterPro" id="IPR013103">
    <property type="entry name" value="RVT_2"/>
</dbReference>
<dbReference type="GO" id="GO:0015074">
    <property type="term" value="P:DNA integration"/>
    <property type="evidence" value="ECO:0007669"/>
    <property type="project" value="InterPro"/>
</dbReference>
<dbReference type="InterPro" id="IPR001584">
    <property type="entry name" value="Integrase_cat-core"/>
</dbReference>
<feature type="compositionally biased region" description="Low complexity" evidence="1">
    <location>
        <begin position="344"/>
        <end position="360"/>
    </location>
</feature>
<organism evidence="3 4">
    <name type="scientific">Symbiodinium necroappetens</name>
    <dbReference type="NCBI Taxonomy" id="1628268"/>
    <lineage>
        <taxon>Eukaryota</taxon>
        <taxon>Sar</taxon>
        <taxon>Alveolata</taxon>
        <taxon>Dinophyceae</taxon>
        <taxon>Suessiales</taxon>
        <taxon>Symbiodiniaceae</taxon>
        <taxon>Symbiodinium</taxon>
    </lineage>
</organism>
<dbReference type="Proteomes" id="UP000601435">
    <property type="component" value="Unassembled WGS sequence"/>
</dbReference>
<comment type="caution">
    <text evidence="3">The sequence shown here is derived from an EMBL/GenBank/DDBJ whole genome shotgun (WGS) entry which is preliminary data.</text>
</comment>
<accession>A0A812JN43</accession>
<feature type="region of interest" description="Disordered" evidence="1">
    <location>
        <begin position="134"/>
        <end position="200"/>
    </location>
</feature>
<evidence type="ECO:0000259" key="2">
    <source>
        <dbReference type="PROSITE" id="PS50994"/>
    </source>
</evidence>
<feature type="domain" description="Integrase catalytic" evidence="2">
    <location>
        <begin position="1180"/>
        <end position="1352"/>
    </location>
</feature>
<proteinExistence type="predicted"/>
<feature type="compositionally biased region" description="Basic and acidic residues" evidence="1">
    <location>
        <begin position="712"/>
        <end position="729"/>
    </location>
</feature>
<dbReference type="Gene3D" id="3.30.420.10">
    <property type="entry name" value="Ribonuclease H-like superfamily/Ribonuclease H"/>
    <property type="match status" value="1"/>
</dbReference>
<dbReference type="OrthoDB" id="422721at2759"/>
<evidence type="ECO:0000256" key="1">
    <source>
        <dbReference type="SAM" id="MobiDB-lite"/>
    </source>
</evidence>
<feature type="compositionally biased region" description="Basic and acidic residues" evidence="1">
    <location>
        <begin position="848"/>
        <end position="864"/>
    </location>
</feature>
<feature type="region of interest" description="Disordered" evidence="1">
    <location>
        <begin position="1491"/>
        <end position="1517"/>
    </location>
</feature>
<feature type="region of interest" description="Disordered" evidence="1">
    <location>
        <begin position="1627"/>
        <end position="1673"/>
    </location>
</feature>
<reference evidence="3" key="1">
    <citation type="submission" date="2021-02" db="EMBL/GenBank/DDBJ databases">
        <authorList>
            <person name="Dougan E. K."/>
            <person name="Rhodes N."/>
            <person name="Thang M."/>
            <person name="Chan C."/>
        </authorList>
    </citation>
    <scope>NUCLEOTIDE SEQUENCE</scope>
</reference>
<feature type="region of interest" description="Disordered" evidence="1">
    <location>
        <begin position="712"/>
        <end position="780"/>
    </location>
</feature>
<feature type="compositionally biased region" description="Acidic residues" evidence="1">
    <location>
        <begin position="146"/>
        <end position="161"/>
    </location>
</feature>
<feature type="region of interest" description="Disordered" evidence="1">
    <location>
        <begin position="392"/>
        <end position="416"/>
    </location>
</feature>
<feature type="region of interest" description="Disordered" evidence="1">
    <location>
        <begin position="340"/>
        <end position="372"/>
    </location>
</feature>
<feature type="non-terminal residue" evidence="3">
    <location>
        <position position="1"/>
    </location>
</feature>